<proteinExistence type="predicted"/>
<accession>A0A1N7NIB4</accession>
<dbReference type="RefSeq" id="WP_197705898.1">
    <property type="nucleotide sequence ID" value="NZ_AP017422.1"/>
</dbReference>
<dbReference type="STRING" id="477680.SAMN05421788_102458"/>
<evidence type="ECO:0008006" key="4">
    <source>
        <dbReference type="Google" id="ProtNLM"/>
    </source>
</evidence>
<reference evidence="3" key="1">
    <citation type="submission" date="2017-01" db="EMBL/GenBank/DDBJ databases">
        <authorList>
            <person name="Varghese N."/>
            <person name="Submissions S."/>
        </authorList>
    </citation>
    <scope>NUCLEOTIDE SEQUENCE [LARGE SCALE GENOMIC DNA]</scope>
    <source>
        <strain evidence="3">DSM 21054</strain>
    </source>
</reference>
<protein>
    <recommendedName>
        <fullName evidence="4">DUF3429 domain-containing protein</fullName>
    </recommendedName>
</protein>
<dbReference type="EMBL" id="FTOR01000002">
    <property type="protein sequence ID" value="SIS98001.1"/>
    <property type="molecule type" value="Genomic_DNA"/>
</dbReference>
<keyword evidence="1" id="KW-0812">Transmembrane</keyword>
<evidence type="ECO:0000256" key="1">
    <source>
        <dbReference type="SAM" id="Phobius"/>
    </source>
</evidence>
<feature type="transmembrane region" description="Helical" evidence="1">
    <location>
        <begin position="17"/>
        <end position="37"/>
    </location>
</feature>
<dbReference type="AlphaFoldDB" id="A0A1N7NIB4"/>
<feature type="transmembrane region" description="Helical" evidence="1">
    <location>
        <begin position="53"/>
        <end position="74"/>
    </location>
</feature>
<feature type="transmembrane region" description="Helical" evidence="1">
    <location>
        <begin position="120"/>
        <end position="141"/>
    </location>
</feature>
<gene>
    <name evidence="2" type="ORF">SAMN05421788_102458</name>
</gene>
<dbReference type="Proteomes" id="UP000186917">
    <property type="component" value="Unassembled WGS sequence"/>
</dbReference>
<evidence type="ECO:0000313" key="3">
    <source>
        <dbReference type="Proteomes" id="UP000186917"/>
    </source>
</evidence>
<sequence>MNTRVTAAPAPKGFRQYLSLVLLFMPAILFALLLLIYRDNPNAHMLDHFPFLPWQYCIMAVCGVVATIGGVLDWQFHRDPLKLKIPKKERDAEAAALGLGGVPMFLLMWFAMMSGSPTKFLIPIMIVLIYTVVAISYDEFVFHIKRCKRLENIYHRMLVLGNGIAWLACFHLIYCA</sequence>
<evidence type="ECO:0000313" key="2">
    <source>
        <dbReference type="EMBL" id="SIS98001.1"/>
    </source>
</evidence>
<keyword evidence="3" id="KW-1185">Reference proteome</keyword>
<keyword evidence="1" id="KW-0472">Membrane</keyword>
<feature type="transmembrane region" description="Helical" evidence="1">
    <location>
        <begin position="94"/>
        <end position="114"/>
    </location>
</feature>
<name>A0A1N7NIB4_9BACT</name>
<keyword evidence="1" id="KW-1133">Transmembrane helix</keyword>
<organism evidence="2 3">
    <name type="scientific">Filimonas lacunae</name>
    <dbReference type="NCBI Taxonomy" id="477680"/>
    <lineage>
        <taxon>Bacteria</taxon>
        <taxon>Pseudomonadati</taxon>
        <taxon>Bacteroidota</taxon>
        <taxon>Chitinophagia</taxon>
        <taxon>Chitinophagales</taxon>
        <taxon>Chitinophagaceae</taxon>
        <taxon>Filimonas</taxon>
    </lineage>
</organism>
<feature type="transmembrane region" description="Helical" evidence="1">
    <location>
        <begin position="153"/>
        <end position="174"/>
    </location>
</feature>